<name>A0ABP8DM26_9ACTN</name>
<accession>A0ABP8DM26</accession>
<dbReference type="Proteomes" id="UP001500620">
    <property type="component" value="Unassembled WGS sequence"/>
</dbReference>
<dbReference type="EMBL" id="BAABAT010000035">
    <property type="protein sequence ID" value="GAA4259406.1"/>
    <property type="molecule type" value="Genomic_DNA"/>
</dbReference>
<organism evidence="1 2">
    <name type="scientific">Dactylosporangium darangshiense</name>
    <dbReference type="NCBI Taxonomy" id="579108"/>
    <lineage>
        <taxon>Bacteria</taxon>
        <taxon>Bacillati</taxon>
        <taxon>Actinomycetota</taxon>
        <taxon>Actinomycetes</taxon>
        <taxon>Micromonosporales</taxon>
        <taxon>Micromonosporaceae</taxon>
        <taxon>Dactylosporangium</taxon>
    </lineage>
</organism>
<dbReference type="Gene3D" id="1.25.40.20">
    <property type="entry name" value="Ankyrin repeat-containing domain"/>
    <property type="match status" value="1"/>
</dbReference>
<evidence type="ECO:0008006" key="3">
    <source>
        <dbReference type="Google" id="ProtNLM"/>
    </source>
</evidence>
<comment type="caution">
    <text evidence="1">The sequence shown here is derived from an EMBL/GenBank/DDBJ whole genome shotgun (WGS) entry which is preliminary data.</text>
</comment>
<protein>
    <recommendedName>
        <fullName evidence="3">Ankyrin repeat domain-containing protein</fullName>
    </recommendedName>
</protein>
<keyword evidence="2" id="KW-1185">Reference proteome</keyword>
<proteinExistence type="predicted"/>
<sequence>MVEESTRRRLAGDWRGACAAANVVLGASLEQALAGPSGARLDEDVRHLAPDLLRWYTASRPAWDQYTGITFHLRRPDGSIALSAEVSDRRGPLQIQLSPGAVWSRQAREPAELPPYRWDARRTADLRRRCGGATRTPFFDTAGRPLGADRAGGDGPEEVTERAIALHDAGRAAEAWHAAGFDLRVLLFEPEWGPVLTNPAALAGGDVERVRRLEADKALAGLRPIHAVLAEPCDEPVRLAWRGRCLVVDWPADARPRARLVPVPPDGHRDPARESLERAEFGRLLAEIPLVRPDAVRCPPELAGLLDGTVRRGDLHPLVQAALFPDAEPVPPRHPDPPRDRVEVPCAGAIHEVVMRDGAIHVPHTPDEIQRERVLATLGGRVQGCAAAVDGWRDPAIRMPRRMRNLRERVLDLVRHGDPEAMAAALDRGLDPHLRSESGATLLHLLPHFPGADLLPRLLAAGLDPVAEDRRGRTPKQAAADAYRHDLVDALRASGA</sequence>
<evidence type="ECO:0000313" key="1">
    <source>
        <dbReference type="EMBL" id="GAA4259406.1"/>
    </source>
</evidence>
<dbReference type="InterPro" id="IPR036770">
    <property type="entry name" value="Ankyrin_rpt-contain_sf"/>
</dbReference>
<gene>
    <name evidence="1" type="ORF">GCM10022255_083880</name>
</gene>
<dbReference type="SUPFAM" id="SSF48403">
    <property type="entry name" value="Ankyrin repeat"/>
    <property type="match status" value="1"/>
</dbReference>
<evidence type="ECO:0000313" key="2">
    <source>
        <dbReference type="Proteomes" id="UP001500620"/>
    </source>
</evidence>
<reference evidence="2" key="1">
    <citation type="journal article" date="2019" name="Int. J. Syst. Evol. Microbiol.">
        <title>The Global Catalogue of Microorganisms (GCM) 10K type strain sequencing project: providing services to taxonomists for standard genome sequencing and annotation.</title>
        <authorList>
            <consortium name="The Broad Institute Genomics Platform"/>
            <consortium name="The Broad Institute Genome Sequencing Center for Infectious Disease"/>
            <person name="Wu L."/>
            <person name="Ma J."/>
        </authorList>
    </citation>
    <scope>NUCLEOTIDE SEQUENCE [LARGE SCALE GENOMIC DNA]</scope>
    <source>
        <strain evidence="2">JCM 17441</strain>
    </source>
</reference>